<dbReference type="AlphaFoldDB" id="A0A840RDH9"/>
<evidence type="ECO:0000256" key="2">
    <source>
        <dbReference type="HAMAP-Rule" id="MF_00003"/>
    </source>
</evidence>
<organism evidence="3 4">
    <name type="scientific">Silvimonas terrae</name>
    <dbReference type="NCBI Taxonomy" id="300266"/>
    <lineage>
        <taxon>Bacteria</taxon>
        <taxon>Pseudomonadati</taxon>
        <taxon>Pseudomonadota</taxon>
        <taxon>Betaproteobacteria</taxon>
        <taxon>Neisseriales</taxon>
        <taxon>Chitinibacteraceae</taxon>
        <taxon>Silvimonas</taxon>
    </lineage>
</organism>
<dbReference type="GO" id="GO:0005829">
    <property type="term" value="C:cytosol"/>
    <property type="evidence" value="ECO:0007669"/>
    <property type="project" value="TreeGrafter"/>
</dbReference>
<dbReference type="InterPro" id="IPR023799">
    <property type="entry name" value="RbfA_dom_sf"/>
</dbReference>
<dbReference type="EMBL" id="JACHHN010000002">
    <property type="protein sequence ID" value="MBB5190321.1"/>
    <property type="molecule type" value="Genomic_DNA"/>
</dbReference>
<evidence type="ECO:0000256" key="1">
    <source>
        <dbReference type="ARBA" id="ARBA00022517"/>
    </source>
</evidence>
<comment type="similarity">
    <text evidence="2">Belongs to the RbfA family.</text>
</comment>
<gene>
    <name evidence="2" type="primary">rbfA</name>
    <name evidence="3" type="ORF">HNQ50_001043</name>
</gene>
<dbReference type="GO" id="GO:0030490">
    <property type="term" value="P:maturation of SSU-rRNA"/>
    <property type="evidence" value="ECO:0007669"/>
    <property type="project" value="UniProtKB-UniRule"/>
</dbReference>
<comment type="caution">
    <text evidence="3">The sequence shown here is derived from an EMBL/GenBank/DDBJ whole genome shotgun (WGS) entry which is preliminary data.</text>
</comment>
<comment type="subcellular location">
    <subcellularLocation>
        <location evidence="2">Cytoplasm</location>
    </subcellularLocation>
</comment>
<dbReference type="NCBIfam" id="TIGR00082">
    <property type="entry name" value="rbfA"/>
    <property type="match status" value="1"/>
</dbReference>
<dbReference type="Gene3D" id="3.30.300.20">
    <property type="match status" value="1"/>
</dbReference>
<dbReference type="PANTHER" id="PTHR33515">
    <property type="entry name" value="RIBOSOME-BINDING FACTOR A, CHLOROPLASTIC-RELATED"/>
    <property type="match status" value="1"/>
</dbReference>
<evidence type="ECO:0000313" key="3">
    <source>
        <dbReference type="EMBL" id="MBB5190321.1"/>
    </source>
</evidence>
<keyword evidence="2" id="KW-0963">Cytoplasm</keyword>
<reference evidence="3 4" key="1">
    <citation type="submission" date="2020-08" db="EMBL/GenBank/DDBJ databases">
        <title>Genomic Encyclopedia of Type Strains, Phase IV (KMG-IV): sequencing the most valuable type-strain genomes for metagenomic binning, comparative biology and taxonomic classification.</title>
        <authorList>
            <person name="Goeker M."/>
        </authorList>
    </citation>
    <scope>NUCLEOTIDE SEQUENCE [LARGE SCALE GENOMIC DNA]</scope>
    <source>
        <strain evidence="3 4">DSM 18233</strain>
    </source>
</reference>
<dbReference type="InterPro" id="IPR020053">
    <property type="entry name" value="Ribosome-bd_factorA_CS"/>
</dbReference>
<comment type="function">
    <text evidence="2">One of several proteins that assist in the late maturation steps of the functional core of the 30S ribosomal subunit. Associates with free 30S ribosomal subunits (but not with 30S subunits that are part of 70S ribosomes or polysomes). Required for efficient processing of 16S rRNA. May interact with the 5'-terminal helix region of 16S rRNA.</text>
</comment>
<keyword evidence="1 2" id="KW-0690">Ribosome biogenesis</keyword>
<evidence type="ECO:0000313" key="4">
    <source>
        <dbReference type="Proteomes" id="UP000543030"/>
    </source>
</evidence>
<dbReference type="InterPro" id="IPR015946">
    <property type="entry name" value="KH_dom-like_a/b"/>
</dbReference>
<protein>
    <recommendedName>
        <fullName evidence="2">Ribosome-binding factor A</fullName>
    </recommendedName>
</protein>
<dbReference type="HAMAP" id="MF_00003">
    <property type="entry name" value="RbfA"/>
    <property type="match status" value="1"/>
</dbReference>
<dbReference type="SUPFAM" id="SSF89919">
    <property type="entry name" value="Ribosome-binding factor A, RbfA"/>
    <property type="match status" value="1"/>
</dbReference>
<dbReference type="GO" id="GO:0043024">
    <property type="term" value="F:ribosomal small subunit binding"/>
    <property type="evidence" value="ECO:0007669"/>
    <property type="project" value="TreeGrafter"/>
</dbReference>
<dbReference type="Proteomes" id="UP000543030">
    <property type="component" value="Unassembled WGS sequence"/>
</dbReference>
<sequence>MPKQTKNYSRADRLSQQLQRDTAQLIRAELDHPKASLITITDVEVTRDYSHAKIFYTFLGTPEDAADVAAKLEAAKGFIRSQLAKGLSLFKMPELHFEYDHSVERGMALDSLIQKATSLSSAPDDQHED</sequence>
<comment type="subunit">
    <text evidence="2">Monomer. Binds 30S ribosomal subunits, but not 50S ribosomal subunits or 70S ribosomes.</text>
</comment>
<proteinExistence type="inferred from homology"/>
<dbReference type="RefSeq" id="WP_184098270.1">
    <property type="nucleotide sequence ID" value="NZ_JACHHN010000002.1"/>
</dbReference>
<dbReference type="Pfam" id="PF02033">
    <property type="entry name" value="RBFA"/>
    <property type="match status" value="1"/>
</dbReference>
<name>A0A840RDH9_9NEIS</name>
<dbReference type="PANTHER" id="PTHR33515:SF1">
    <property type="entry name" value="RIBOSOME-BINDING FACTOR A, CHLOROPLASTIC-RELATED"/>
    <property type="match status" value="1"/>
</dbReference>
<dbReference type="InterPro" id="IPR000238">
    <property type="entry name" value="RbfA"/>
</dbReference>
<accession>A0A840RDH9</accession>
<dbReference type="PROSITE" id="PS01319">
    <property type="entry name" value="RBFA"/>
    <property type="match status" value="1"/>
</dbReference>
<keyword evidence="4" id="KW-1185">Reference proteome</keyword>